<organism evidence="1 2">
    <name type="scientific">Lentzea atacamensis</name>
    <dbReference type="NCBI Taxonomy" id="531938"/>
    <lineage>
        <taxon>Bacteria</taxon>
        <taxon>Bacillati</taxon>
        <taxon>Actinomycetota</taxon>
        <taxon>Actinomycetes</taxon>
        <taxon>Pseudonocardiales</taxon>
        <taxon>Pseudonocardiaceae</taxon>
        <taxon>Lentzea</taxon>
    </lineage>
</organism>
<keyword evidence="2" id="KW-1185">Reference proteome</keyword>
<sequence>MHKNPLIAGPHMTISMAELAELNGGTVEEAIQSMTRLVEVGLFAIIDHHPDDWTIWATFIPTIPEDVP</sequence>
<gene>
    <name evidence="1" type="ORF">C8D87_104186</name>
</gene>
<proteinExistence type="predicted"/>
<dbReference type="RefSeq" id="WP_112227864.1">
    <property type="nucleotide sequence ID" value="NZ_QLTT01000004.1"/>
</dbReference>
<name>A0ABX9EBD9_9PSEU</name>
<accession>A0ABX9EBD9</accession>
<comment type="caution">
    <text evidence="1">The sequence shown here is derived from an EMBL/GenBank/DDBJ whole genome shotgun (WGS) entry which is preliminary data.</text>
</comment>
<evidence type="ECO:0000313" key="2">
    <source>
        <dbReference type="Proteomes" id="UP000248714"/>
    </source>
</evidence>
<reference evidence="1 2" key="1">
    <citation type="submission" date="2018-06" db="EMBL/GenBank/DDBJ databases">
        <title>Genomic Encyclopedia of Type Strains, Phase IV (KMG-IV): sequencing the most valuable type-strain genomes for metagenomic binning, comparative biology and taxonomic classification.</title>
        <authorList>
            <person name="Goeker M."/>
        </authorList>
    </citation>
    <scope>NUCLEOTIDE SEQUENCE [LARGE SCALE GENOMIC DNA]</scope>
    <source>
        <strain evidence="1 2">DSM 45479</strain>
    </source>
</reference>
<dbReference type="Proteomes" id="UP000248714">
    <property type="component" value="Unassembled WGS sequence"/>
</dbReference>
<evidence type="ECO:0000313" key="1">
    <source>
        <dbReference type="EMBL" id="RAS65636.1"/>
    </source>
</evidence>
<dbReference type="EMBL" id="QLTT01000004">
    <property type="protein sequence ID" value="RAS65636.1"/>
    <property type="molecule type" value="Genomic_DNA"/>
</dbReference>
<protein>
    <submittedName>
        <fullName evidence="1">Uncharacterized protein</fullName>
    </submittedName>
</protein>